<dbReference type="Pfam" id="PF15497">
    <property type="entry name" value="SNAPC5"/>
    <property type="match status" value="1"/>
</dbReference>
<accession>A0ABN8IBK7</accession>
<protein>
    <submittedName>
        <fullName evidence="1">Uncharacterized protein</fullName>
    </submittedName>
</protein>
<feature type="non-terminal residue" evidence="1">
    <location>
        <position position="1"/>
    </location>
</feature>
<dbReference type="Proteomes" id="UP000837857">
    <property type="component" value="Chromosome 21"/>
</dbReference>
<organism evidence="1 2">
    <name type="scientific">Iphiclides podalirius</name>
    <name type="common">scarce swallowtail</name>
    <dbReference type="NCBI Taxonomy" id="110791"/>
    <lineage>
        <taxon>Eukaryota</taxon>
        <taxon>Metazoa</taxon>
        <taxon>Ecdysozoa</taxon>
        <taxon>Arthropoda</taxon>
        <taxon>Hexapoda</taxon>
        <taxon>Insecta</taxon>
        <taxon>Pterygota</taxon>
        <taxon>Neoptera</taxon>
        <taxon>Endopterygota</taxon>
        <taxon>Lepidoptera</taxon>
        <taxon>Glossata</taxon>
        <taxon>Ditrysia</taxon>
        <taxon>Papilionoidea</taxon>
        <taxon>Papilionidae</taxon>
        <taxon>Papilioninae</taxon>
        <taxon>Iphiclides</taxon>
    </lineage>
</organism>
<proteinExistence type="predicted"/>
<name>A0ABN8IBK7_9NEOP</name>
<dbReference type="EMBL" id="OW152833">
    <property type="protein sequence ID" value="CAH2053996.1"/>
    <property type="molecule type" value="Genomic_DNA"/>
</dbReference>
<reference evidence="1" key="1">
    <citation type="submission" date="2022-03" db="EMBL/GenBank/DDBJ databases">
        <authorList>
            <person name="Martin H S."/>
        </authorList>
    </citation>
    <scope>NUCLEOTIDE SEQUENCE</scope>
</reference>
<evidence type="ECO:0000313" key="2">
    <source>
        <dbReference type="Proteomes" id="UP000837857"/>
    </source>
</evidence>
<sequence length="155" mass="17228">MSQRALYLRLGNRVVEEAQLLAEKKWIIEALAKIRNQRNCLQIERLHLESLKAQIKGAKKATVVDLKPVGEGINVPSTSAVNLMQCAPKSTELANVNGVGATDEDINCNQQELDLMISNCISNYSGDSLYCNMEEDEEDDDIMIDINMLMNGEAK</sequence>
<evidence type="ECO:0000313" key="1">
    <source>
        <dbReference type="EMBL" id="CAH2053996.1"/>
    </source>
</evidence>
<gene>
    <name evidence="1" type="ORF">IPOD504_LOCUS8436</name>
</gene>
<dbReference type="InterPro" id="IPR029138">
    <property type="entry name" value="SNAPC5"/>
</dbReference>
<keyword evidence="2" id="KW-1185">Reference proteome</keyword>